<evidence type="ECO:0000313" key="1">
    <source>
        <dbReference type="EMBL" id="GBP93273.1"/>
    </source>
</evidence>
<evidence type="ECO:0000313" key="2">
    <source>
        <dbReference type="Proteomes" id="UP000299102"/>
    </source>
</evidence>
<dbReference type="Proteomes" id="UP000299102">
    <property type="component" value="Unassembled WGS sequence"/>
</dbReference>
<dbReference type="AlphaFoldDB" id="A0A4C2A233"/>
<keyword evidence="2" id="KW-1185">Reference proteome</keyword>
<proteinExistence type="predicted"/>
<reference evidence="1 2" key="1">
    <citation type="journal article" date="2019" name="Commun. Biol.">
        <title>The bagworm genome reveals a unique fibroin gene that provides high tensile strength.</title>
        <authorList>
            <person name="Kono N."/>
            <person name="Nakamura H."/>
            <person name="Ohtoshi R."/>
            <person name="Tomita M."/>
            <person name="Numata K."/>
            <person name="Arakawa K."/>
        </authorList>
    </citation>
    <scope>NUCLEOTIDE SEQUENCE [LARGE SCALE GENOMIC DNA]</scope>
</reference>
<dbReference type="EMBL" id="BGZK01002359">
    <property type="protein sequence ID" value="GBP93273.1"/>
    <property type="molecule type" value="Genomic_DNA"/>
</dbReference>
<protein>
    <submittedName>
        <fullName evidence="1">Uncharacterized protein</fullName>
    </submittedName>
</protein>
<accession>A0A4C2A233</accession>
<name>A0A4C2A233_EUMVA</name>
<gene>
    <name evidence="1" type="ORF">EVAR_99253_1</name>
</gene>
<comment type="caution">
    <text evidence="1">The sequence shown here is derived from an EMBL/GenBank/DDBJ whole genome shotgun (WGS) entry which is preliminary data.</text>
</comment>
<sequence>MALTEDRSTRTWNAGALPRLVAPNTAATARKTVNGGNGRYVGQQNVAREPPAALLKGAHGSPGFIGSAHIYQIRKISRFKADPLVSVERESSLCDRYDMQNIMRSSEMRYLRSSYSR</sequence>
<organism evidence="1 2">
    <name type="scientific">Eumeta variegata</name>
    <name type="common">Bagworm moth</name>
    <name type="synonym">Eumeta japonica</name>
    <dbReference type="NCBI Taxonomy" id="151549"/>
    <lineage>
        <taxon>Eukaryota</taxon>
        <taxon>Metazoa</taxon>
        <taxon>Ecdysozoa</taxon>
        <taxon>Arthropoda</taxon>
        <taxon>Hexapoda</taxon>
        <taxon>Insecta</taxon>
        <taxon>Pterygota</taxon>
        <taxon>Neoptera</taxon>
        <taxon>Endopterygota</taxon>
        <taxon>Lepidoptera</taxon>
        <taxon>Glossata</taxon>
        <taxon>Ditrysia</taxon>
        <taxon>Tineoidea</taxon>
        <taxon>Psychidae</taxon>
        <taxon>Oiketicinae</taxon>
        <taxon>Eumeta</taxon>
    </lineage>
</organism>